<dbReference type="GO" id="GO:0036503">
    <property type="term" value="P:ERAD pathway"/>
    <property type="evidence" value="ECO:0007669"/>
    <property type="project" value="TreeGrafter"/>
</dbReference>
<dbReference type="SMART" id="SM00271">
    <property type="entry name" value="DnaJ"/>
    <property type="match status" value="1"/>
</dbReference>
<dbReference type="SUPFAM" id="SSF46565">
    <property type="entry name" value="Chaperone J-domain"/>
    <property type="match status" value="1"/>
</dbReference>
<dbReference type="GO" id="GO:0051787">
    <property type="term" value="F:misfolded protein binding"/>
    <property type="evidence" value="ECO:0007669"/>
    <property type="project" value="TreeGrafter"/>
</dbReference>
<protein>
    <submittedName>
        <fullName evidence="3">WGS project CCBQ000000000 data, contig 00041</fullName>
    </submittedName>
</protein>
<keyword evidence="1" id="KW-0143">Chaperone</keyword>
<dbReference type="AlphaFoldDB" id="A0A0A8L0L6"/>
<feature type="domain" description="J" evidence="2">
    <location>
        <begin position="48"/>
        <end position="137"/>
    </location>
</feature>
<dbReference type="InterPro" id="IPR036869">
    <property type="entry name" value="J_dom_sf"/>
</dbReference>
<dbReference type="PANTHER" id="PTHR44360:SF1">
    <property type="entry name" value="DNAJ HOMOLOG SUBFAMILY B MEMBER 9"/>
    <property type="match status" value="1"/>
</dbReference>
<evidence type="ECO:0000256" key="1">
    <source>
        <dbReference type="ARBA" id="ARBA00023186"/>
    </source>
</evidence>
<dbReference type="PRINTS" id="PR00625">
    <property type="entry name" value="JDOMAIN"/>
</dbReference>
<reference evidence="3 4" key="1">
    <citation type="submission" date="2014-03" db="EMBL/GenBank/DDBJ databases">
        <title>The genome of Kluyveromyces dobzhanskii.</title>
        <authorList>
            <person name="Nystedt B."/>
            <person name="Astrom S."/>
        </authorList>
    </citation>
    <scope>NUCLEOTIDE SEQUENCE [LARGE SCALE GENOMIC DNA]</scope>
    <source>
        <strain evidence="3 4">CBS 2104</strain>
    </source>
</reference>
<name>A0A0A8L0L6_9SACH</name>
<comment type="caution">
    <text evidence="3">The sequence shown here is derived from an EMBL/GenBank/DDBJ whole genome shotgun (WGS) entry which is preliminary data.</text>
</comment>
<evidence type="ECO:0000313" key="3">
    <source>
        <dbReference type="EMBL" id="CDO92428.1"/>
    </source>
</evidence>
<evidence type="ECO:0000259" key="2">
    <source>
        <dbReference type="PROSITE" id="PS50076"/>
    </source>
</evidence>
<dbReference type="InterPro" id="IPR001623">
    <property type="entry name" value="DnaJ_domain"/>
</dbReference>
<dbReference type="EMBL" id="CCBQ010000013">
    <property type="protein sequence ID" value="CDO92428.1"/>
    <property type="molecule type" value="Genomic_DNA"/>
</dbReference>
<dbReference type="InterPro" id="IPR051948">
    <property type="entry name" value="Hsp70_co-chaperone_J-domain"/>
</dbReference>
<sequence length="280" mass="32843">MSPFLVTQGSSIVRCLAATRGFVRFAHSVSESNSHYDSNWPKDNQPKSPYSLFELSESTFSKSLLKKRFHELARLYHPDHSSNRTILRGNNGTGLTSANIHDNVLTSADKSDRFKIIKEAYELLRDPQRKHQYDMMGLGWVYGPKQLTSASGMARYERHEKFYNAGTWEDYSNINKADKEEVGPLSMLIWFFGIFAIVELTSLLSRLEENINKRDFAHDETEKDLTLAYINYGLDEDKWSRLRRFLWFRTFSLYRSKEDLDREAKRNEKMIRELKKKEEL</sequence>
<dbReference type="OrthoDB" id="445556at2759"/>
<dbReference type="GO" id="GO:0005783">
    <property type="term" value="C:endoplasmic reticulum"/>
    <property type="evidence" value="ECO:0007669"/>
    <property type="project" value="TreeGrafter"/>
</dbReference>
<dbReference type="PANTHER" id="PTHR44360">
    <property type="entry name" value="DNAJ HOMOLOG SUBFAMILY B MEMBER 9"/>
    <property type="match status" value="1"/>
</dbReference>
<gene>
    <name evidence="3" type="ORF">KLDO_g748</name>
</gene>
<proteinExistence type="predicted"/>
<accession>A0A0A8L0L6</accession>
<organism evidence="3 4">
    <name type="scientific">Kluyveromyces dobzhanskii CBS 2104</name>
    <dbReference type="NCBI Taxonomy" id="1427455"/>
    <lineage>
        <taxon>Eukaryota</taxon>
        <taxon>Fungi</taxon>
        <taxon>Dikarya</taxon>
        <taxon>Ascomycota</taxon>
        <taxon>Saccharomycotina</taxon>
        <taxon>Saccharomycetes</taxon>
        <taxon>Saccharomycetales</taxon>
        <taxon>Saccharomycetaceae</taxon>
        <taxon>Kluyveromyces</taxon>
    </lineage>
</organism>
<keyword evidence="4" id="KW-1185">Reference proteome</keyword>
<dbReference type="Gene3D" id="1.10.287.110">
    <property type="entry name" value="DnaJ domain"/>
    <property type="match status" value="1"/>
</dbReference>
<dbReference type="CDD" id="cd06257">
    <property type="entry name" value="DnaJ"/>
    <property type="match status" value="1"/>
</dbReference>
<dbReference type="PROSITE" id="PS50076">
    <property type="entry name" value="DNAJ_2"/>
    <property type="match status" value="1"/>
</dbReference>
<dbReference type="PROSITE" id="PS00636">
    <property type="entry name" value="DNAJ_1"/>
    <property type="match status" value="1"/>
</dbReference>
<evidence type="ECO:0000313" key="4">
    <source>
        <dbReference type="Proteomes" id="UP000031516"/>
    </source>
</evidence>
<dbReference type="InterPro" id="IPR018253">
    <property type="entry name" value="DnaJ_domain_CS"/>
</dbReference>
<dbReference type="Proteomes" id="UP000031516">
    <property type="component" value="Unassembled WGS sequence"/>
</dbReference>
<dbReference type="GO" id="GO:0051087">
    <property type="term" value="F:protein-folding chaperone binding"/>
    <property type="evidence" value="ECO:0007669"/>
    <property type="project" value="TreeGrafter"/>
</dbReference>